<dbReference type="SUPFAM" id="SSF46955">
    <property type="entry name" value="Putative DNA-binding domain"/>
    <property type="match status" value="1"/>
</dbReference>
<organism evidence="2">
    <name type="scientific">uncultured Caudovirales phage</name>
    <dbReference type="NCBI Taxonomy" id="2100421"/>
    <lineage>
        <taxon>Viruses</taxon>
        <taxon>Duplodnaviria</taxon>
        <taxon>Heunggongvirae</taxon>
        <taxon>Uroviricota</taxon>
        <taxon>Caudoviricetes</taxon>
        <taxon>Peduoviridae</taxon>
        <taxon>Maltschvirus</taxon>
        <taxon>Maltschvirus maltsch</taxon>
    </lineage>
</organism>
<gene>
    <name evidence="2" type="ORF">UFOVP1608_7</name>
</gene>
<dbReference type="Gene3D" id="3.90.105.50">
    <property type="match status" value="1"/>
</dbReference>
<dbReference type="GO" id="GO:0003677">
    <property type="term" value="F:DNA binding"/>
    <property type="evidence" value="ECO:0007669"/>
    <property type="project" value="InterPro"/>
</dbReference>
<dbReference type="EMBL" id="LR797470">
    <property type="protein sequence ID" value="CAB4218104.1"/>
    <property type="molecule type" value="Genomic_DNA"/>
</dbReference>
<name>A0A6J5STQ2_9CAUD</name>
<evidence type="ECO:0000313" key="2">
    <source>
        <dbReference type="EMBL" id="CAB4218104.1"/>
    </source>
</evidence>
<dbReference type="InterPro" id="IPR041657">
    <property type="entry name" value="HTH_17"/>
</dbReference>
<reference evidence="2" key="1">
    <citation type="submission" date="2020-05" db="EMBL/GenBank/DDBJ databases">
        <authorList>
            <person name="Chiriac C."/>
            <person name="Salcher M."/>
            <person name="Ghai R."/>
            <person name="Kavagutti S V."/>
        </authorList>
    </citation>
    <scope>NUCLEOTIDE SEQUENCE</scope>
</reference>
<dbReference type="InterPro" id="IPR010093">
    <property type="entry name" value="SinI_DNA-bd"/>
</dbReference>
<accession>A0A6J5STQ2</accession>
<dbReference type="InterPro" id="IPR009061">
    <property type="entry name" value="DNA-bd_dom_put_sf"/>
</dbReference>
<dbReference type="InterPro" id="IPR038148">
    <property type="entry name" value="Tn1545/Tn916_Xis"/>
</dbReference>
<dbReference type="NCBIfam" id="TIGR01764">
    <property type="entry name" value="excise"/>
    <property type="match status" value="1"/>
</dbReference>
<protein>
    <submittedName>
        <fullName evidence="2">Excise, DNA binding domain, excisionase family</fullName>
    </submittedName>
</protein>
<dbReference type="Pfam" id="PF12728">
    <property type="entry name" value="HTH_17"/>
    <property type="match status" value="1"/>
</dbReference>
<sequence>MGERLTMTVQETADALGISRNTAYDLVHQGVIPSVRLGRRFLVPKQALKDWLNQSERTTHEHHR</sequence>
<proteinExistence type="predicted"/>
<feature type="domain" description="Helix-turn-helix" evidence="1">
    <location>
        <begin position="7"/>
        <end position="54"/>
    </location>
</feature>
<evidence type="ECO:0000259" key="1">
    <source>
        <dbReference type="Pfam" id="PF12728"/>
    </source>
</evidence>